<keyword evidence="6 7" id="KW-0066">ATP synthesis</keyword>
<dbReference type="HAMAP" id="MF_01416">
    <property type="entry name" value="ATP_synth_delta_bact"/>
    <property type="match status" value="1"/>
</dbReference>
<name>A0AAJ1EIB4_9BACT</name>
<proteinExistence type="inferred from homology"/>
<sequence>MRAGGLARRYAKALADVAAEQQLLETVGSDLRAVVETMKRSREVATFFASPAIPLTDKRRILHTIAEGVGVKPLTTNFLNLILEKRRLPHLGEIALAYEELTDEQLGRGKATVTSAIPLSEPIIHGLQERLRMATGKEIYLETRVDPSIVGGFVAQIGSTIYDGSVRTQLKKVREHLLKSEYR</sequence>
<comment type="caution">
    <text evidence="8">The sequence shown here is derived from an EMBL/GenBank/DDBJ whole genome shotgun (WGS) entry which is preliminary data.</text>
</comment>
<organism evidence="8 9">
    <name type="scientific">Candidatus Methylomirabilis tolerans</name>
    <dbReference type="NCBI Taxonomy" id="3123416"/>
    <lineage>
        <taxon>Bacteria</taxon>
        <taxon>Candidatus Methylomirabilota</taxon>
        <taxon>Candidatus Methylomirabilia</taxon>
        <taxon>Candidatus Methylomirabilales</taxon>
        <taxon>Candidatus Methylomirabilaceae</taxon>
        <taxon>Candidatus Methylomirabilis</taxon>
    </lineage>
</organism>
<dbReference type="GO" id="GO:0046933">
    <property type="term" value="F:proton-transporting ATP synthase activity, rotational mechanism"/>
    <property type="evidence" value="ECO:0007669"/>
    <property type="project" value="UniProtKB-UniRule"/>
</dbReference>
<accession>A0AAJ1EIB4</accession>
<evidence type="ECO:0000313" key="8">
    <source>
        <dbReference type="EMBL" id="MBZ0159883.1"/>
    </source>
</evidence>
<comment type="function">
    <text evidence="7">This protein is part of the stalk that links CF(0) to CF(1). It either transmits conformational changes from CF(0) to CF(1) or is implicated in proton conduction.</text>
</comment>
<dbReference type="AlphaFoldDB" id="A0AAJ1EIB4"/>
<comment type="similarity">
    <text evidence="7">Belongs to the ATPase delta chain family.</text>
</comment>
<dbReference type="SUPFAM" id="SSF47928">
    <property type="entry name" value="N-terminal domain of the delta subunit of the F1F0-ATP synthase"/>
    <property type="match status" value="1"/>
</dbReference>
<dbReference type="InterPro" id="IPR000711">
    <property type="entry name" value="ATPase_OSCP/dsu"/>
</dbReference>
<dbReference type="Pfam" id="PF00213">
    <property type="entry name" value="OSCP"/>
    <property type="match status" value="1"/>
</dbReference>
<comment type="function">
    <text evidence="7">F(1)F(0) ATP synthase produces ATP from ADP in the presence of a proton or sodium gradient. F-type ATPases consist of two structural domains, F(1) containing the extramembraneous catalytic core and F(0) containing the membrane proton channel, linked together by a central stalk and a peripheral stalk. During catalysis, ATP synthesis in the catalytic domain of F(1) is coupled via a rotary mechanism of the central stalk subunits to proton translocation.</text>
</comment>
<evidence type="ECO:0000256" key="6">
    <source>
        <dbReference type="ARBA" id="ARBA00023310"/>
    </source>
</evidence>
<evidence type="ECO:0000256" key="5">
    <source>
        <dbReference type="ARBA" id="ARBA00023136"/>
    </source>
</evidence>
<comment type="subcellular location">
    <subcellularLocation>
        <location evidence="7">Cell membrane</location>
        <topology evidence="7">Peripheral membrane protein</topology>
    </subcellularLocation>
    <subcellularLocation>
        <location evidence="1">Membrane</location>
    </subcellularLocation>
</comment>
<keyword evidence="2 7" id="KW-0813">Transport</keyword>
<evidence type="ECO:0000313" key="9">
    <source>
        <dbReference type="Proteomes" id="UP001197609"/>
    </source>
</evidence>
<dbReference type="NCBIfam" id="TIGR01145">
    <property type="entry name" value="ATP_synt_delta"/>
    <property type="match status" value="1"/>
</dbReference>
<evidence type="ECO:0000256" key="3">
    <source>
        <dbReference type="ARBA" id="ARBA00022781"/>
    </source>
</evidence>
<dbReference type="Proteomes" id="UP001197609">
    <property type="component" value="Unassembled WGS sequence"/>
</dbReference>
<evidence type="ECO:0000256" key="2">
    <source>
        <dbReference type="ARBA" id="ARBA00022448"/>
    </source>
</evidence>
<keyword evidence="7" id="KW-0139">CF(1)</keyword>
<dbReference type="Gene3D" id="1.10.520.20">
    <property type="entry name" value="N-terminal domain of the delta subunit of the F1F0-ATP synthase"/>
    <property type="match status" value="1"/>
</dbReference>
<dbReference type="PANTHER" id="PTHR11910">
    <property type="entry name" value="ATP SYNTHASE DELTA CHAIN"/>
    <property type="match status" value="1"/>
</dbReference>
<evidence type="ECO:0000256" key="7">
    <source>
        <dbReference type="HAMAP-Rule" id="MF_01416"/>
    </source>
</evidence>
<evidence type="ECO:0000256" key="1">
    <source>
        <dbReference type="ARBA" id="ARBA00004370"/>
    </source>
</evidence>
<dbReference type="EMBL" id="JAIOIU010000084">
    <property type="protein sequence ID" value="MBZ0159883.1"/>
    <property type="molecule type" value="Genomic_DNA"/>
</dbReference>
<keyword evidence="5 7" id="KW-0472">Membrane</keyword>
<keyword evidence="3 7" id="KW-0375">Hydrogen ion transport</keyword>
<keyword evidence="7" id="KW-1003">Cell membrane</keyword>
<protein>
    <recommendedName>
        <fullName evidence="7">ATP synthase subunit delta</fullName>
    </recommendedName>
    <alternativeName>
        <fullName evidence="7">ATP synthase F(1) sector subunit delta</fullName>
    </alternativeName>
    <alternativeName>
        <fullName evidence="7">F-type ATPase subunit delta</fullName>
        <shortName evidence="7">F-ATPase subunit delta</shortName>
    </alternativeName>
</protein>
<dbReference type="PRINTS" id="PR00125">
    <property type="entry name" value="ATPASEDELTA"/>
</dbReference>
<gene>
    <name evidence="7 8" type="primary">atpH</name>
    <name evidence="8" type="ORF">K8G79_07095</name>
</gene>
<dbReference type="InterPro" id="IPR026015">
    <property type="entry name" value="ATP_synth_OSCP/delta_N_sf"/>
</dbReference>
<dbReference type="GO" id="GO:0005886">
    <property type="term" value="C:plasma membrane"/>
    <property type="evidence" value="ECO:0007669"/>
    <property type="project" value="UniProtKB-SubCell"/>
</dbReference>
<keyword evidence="4 7" id="KW-0406">Ion transport</keyword>
<dbReference type="GO" id="GO:0045259">
    <property type="term" value="C:proton-transporting ATP synthase complex"/>
    <property type="evidence" value="ECO:0007669"/>
    <property type="project" value="UniProtKB-KW"/>
</dbReference>
<evidence type="ECO:0000256" key="4">
    <source>
        <dbReference type="ARBA" id="ARBA00023065"/>
    </source>
</evidence>
<reference evidence="8 9" key="1">
    <citation type="journal article" date="2021" name="bioRxiv">
        <title>Unraveling nitrogen, sulfur and carbon metabolic pathways and microbial community transcriptional responses to substrate deprivation and toxicity stresses in a bioreactor mimicking anoxic brackish coastal sediment conditions.</title>
        <authorList>
            <person name="Martins P.D."/>
            <person name="Echeveste M.J."/>
            <person name="Arshad A."/>
            <person name="Kurth J."/>
            <person name="Ouboter H."/>
            <person name="Jetten M.S.M."/>
            <person name="Welte C.U."/>
        </authorList>
    </citation>
    <scope>NUCLEOTIDE SEQUENCE [LARGE SCALE GENOMIC DNA]</scope>
    <source>
        <strain evidence="8">MAG_38</strain>
    </source>
</reference>